<gene>
    <name evidence="2" type="ORF">TMSB3V08_LOCUS4122</name>
</gene>
<name>A0A7R9E715_9NEOP</name>
<proteinExistence type="predicted"/>
<dbReference type="AlphaFoldDB" id="A0A7R9E715"/>
<feature type="region of interest" description="Disordered" evidence="1">
    <location>
        <begin position="518"/>
        <end position="563"/>
    </location>
</feature>
<feature type="compositionally biased region" description="Polar residues" evidence="1">
    <location>
        <begin position="544"/>
        <end position="563"/>
    </location>
</feature>
<feature type="region of interest" description="Disordered" evidence="1">
    <location>
        <begin position="576"/>
        <end position="596"/>
    </location>
</feature>
<evidence type="ECO:0000313" key="2">
    <source>
        <dbReference type="EMBL" id="CAD7427270.1"/>
    </source>
</evidence>
<organism evidence="2">
    <name type="scientific">Timema monikensis</name>
    <dbReference type="NCBI Taxonomy" id="170555"/>
    <lineage>
        <taxon>Eukaryota</taxon>
        <taxon>Metazoa</taxon>
        <taxon>Ecdysozoa</taxon>
        <taxon>Arthropoda</taxon>
        <taxon>Hexapoda</taxon>
        <taxon>Insecta</taxon>
        <taxon>Pterygota</taxon>
        <taxon>Neoptera</taxon>
        <taxon>Polyneoptera</taxon>
        <taxon>Phasmatodea</taxon>
        <taxon>Timematodea</taxon>
        <taxon>Timematoidea</taxon>
        <taxon>Timematidae</taxon>
        <taxon>Timema</taxon>
    </lineage>
</organism>
<protein>
    <submittedName>
        <fullName evidence="2">Uncharacterized protein</fullName>
    </submittedName>
</protein>
<accession>A0A7R9E715</accession>
<dbReference type="EMBL" id="OB793421">
    <property type="protein sequence ID" value="CAD7427270.1"/>
    <property type="molecule type" value="Genomic_DNA"/>
</dbReference>
<feature type="compositionally biased region" description="Pro residues" evidence="1">
    <location>
        <begin position="523"/>
        <end position="532"/>
    </location>
</feature>
<evidence type="ECO:0000256" key="1">
    <source>
        <dbReference type="SAM" id="MobiDB-lite"/>
    </source>
</evidence>
<reference evidence="2" key="1">
    <citation type="submission" date="2020-11" db="EMBL/GenBank/DDBJ databases">
        <authorList>
            <person name="Tran Van P."/>
        </authorList>
    </citation>
    <scope>NUCLEOTIDE SEQUENCE</scope>
</reference>
<feature type="compositionally biased region" description="Polar residues" evidence="1">
    <location>
        <begin position="580"/>
        <end position="591"/>
    </location>
</feature>
<sequence>MDRQCSEIPYSVCLGAHAQRDLPIPPLPSPCVVGCAWPRRTRCVNPRPCTSAVHELLALGVDGPFTVGGTFLGPGKDCFMASNIQQSCDILTYKLADLDFHQPGKYIGRTVLARQQDASYMRCMPFSAGWQPNTLDFQGNLQEWCEHDGKSMRNSIMDKNMGSSTFSPWSYNRARADFAQNGKDVYNGDGAINSDNSLVEDLIANILDEDVYNATSRPLIQSGMLPEHEIDSFSLYNGNILGPHWNRQFHNMTNGDNNGDTTDLSALEGVKIPDLLLSQASLSKDYHHGNGDYSHMGVGALDQSNFDLLGLSSLDNRDTRETYQGLPHAHISSLMMENFGGHHQANHLQDFNNHPMNDLEALKSELSCQDLGFSSPDSGIFSDQKVNLYLSANKVAPDNGSNTVMYGQGLPNNQQLYNYVQMLTKNCPEMGLMPNSNGSYDGLNMGRYSPSPLRDKPGSLPLPPTNDVSKTCQFPRNLLQLASCGSPQEVSPTSDNSLNGLDQQLNFNLLKLNIQQQVKNKEPPTPQPPPRHSPVYSPIGFPKNLNSRNSVSQHQSFPTSNNKVDLVNFGYNGGNGLRVPSNTPSERSGSNFPPPMNNNNEVCVPPPVFNSPRPSEPGPSIHPLQFRAPPPPLHMLPPPPPPEGAPCPPELYAELLKSVPFLPGPGSGPPDMFPFYDMPAMFGFPPHMYGFRSIR</sequence>